<dbReference type="Pfam" id="PF22352">
    <property type="entry name" value="K319L-like_PKD"/>
    <property type="match status" value="3"/>
</dbReference>
<dbReference type="Proteomes" id="UP000297564">
    <property type="component" value="Unassembled WGS sequence"/>
</dbReference>
<dbReference type="InterPro" id="IPR029865">
    <property type="entry name" value="KIAA0319-like"/>
</dbReference>
<dbReference type="GO" id="GO:0016020">
    <property type="term" value="C:membrane"/>
    <property type="evidence" value="ECO:0007669"/>
    <property type="project" value="TreeGrafter"/>
</dbReference>
<organism evidence="2 3">
    <name type="scientific">Ramlibacter rhizophilus</name>
    <dbReference type="NCBI Taxonomy" id="1781167"/>
    <lineage>
        <taxon>Bacteria</taxon>
        <taxon>Pseudomonadati</taxon>
        <taxon>Pseudomonadota</taxon>
        <taxon>Betaproteobacteria</taxon>
        <taxon>Burkholderiales</taxon>
        <taxon>Comamonadaceae</taxon>
        <taxon>Ramlibacter</taxon>
    </lineage>
</organism>
<keyword evidence="3" id="KW-1185">Reference proteome</keyword>
<evidence type="ECO:0008006" key="4">
    <source>
        <dbReference type="Google" id="ProtNLM"/>
    </source>
</evidence>
<evidence type="ECO:0000256" key="1">
    <source>
        <dbReference type="SAM" id="MobiDB-lite"/>
    </source>
</evidence>
<evidence type="ECO:0000313" key="3">
    <source>
        <dbReference type="Proteomes" id="UP000297564"/>
    </source>
</evidence>
<reference evidence="2 3" key="1">
    <citation type="submission" date="2019-03" db="EMBL/GenBank/DDBJ databases">
        <title>Ramlibacter rhizophilus CCTCC AB2015357, whole genome shotgun sequence.</title>
        <authorList>
            <person name="Zhang X."/>
            <person name="Feng G."/>
            <person name="Zhu H."/>
        </authorList>
    </citation>
    <scope>NUCLEOTIDE SEQUENCE [LARGE SCALE GENOMIC DNA]</scope>
    <source>
        <strain evidence="2 3">CCTCC AB2015357</strain>
    </source>
</reference>
<dbReference type="InterPro" id="IPR013783">
    <property type="entry name" value="Ig-like_fold"/>
</dbReference>
<evidence type="ECO:0000313" key="2">
    <source>
        <dbReference type="EMBL" id="TFY98489.1"/>
    </source>
</evidence>
<feature type="region of interest" description="Disordered" evidence="1">
    <location>
        <begin position="105"/>
        <end position="124"/>
    </location>
</feature>
<dbReference type="PANTHER" id="PTHR46182">
    <property type="entry name" value="FI19480P1"/>
    <property type="match status" value="1"/>
</dbReference>
<gene>
    <name evidence="2" type="ORF">EZ242_13165</name>
</gene>
<sequence>MLGLNTGVGYMTLSFPERRSGFLAEVNWVGACSSYTTSIQALDASGNVIETINLPNNATYLPAPSYIGFSYSTAQIAAIRFSGGYIGVRNMTQTGEVQVPIADAGSDQTVDSGQPVQLSGRGSSPSNLSLSYLWSQTAGPEVQIVDVNNASASFIAPVVNANTTLTFQLIVKDSRGVTSQPDTVNVTVVKQNNPPIGDAGDATGVREGATKTLNASASYDPDGDAITSYLWQQVGGPTVTLSPGANVVSPSFLAPVGGGSVSFKVTVSDGKLSGTSPTITIPITANNPPVANAGVPVTTDEGTPATLNGGATTDPDGDQVSFSWTQLTGPTVTLNGANTATPSFTAPWVNAGGSTLTFRMTATDNYAANPRSATADATVNVLNANDPPNCSLAMPSVPKLWPPDHRMVPVTIKGITDPDATAFTLRITGVTQDEPINGTGDGDTAPDATITVGEKADTVNLRSERAGTGDGRVYTIHFRATDQEGACTGSVKVQVPHSRTGNAVDSGQTVNSVAQP</sequence>
<protein>
    <recommendedName>
        <fullName evidence="4">Tandem-95 repeat protein</fullName>
    </recommendedName>
</protein>
<feature type="compositionally biased region" description="Polar residues" evidence="1">
    <location>
        <begin position="106"/>
        <end position="124"/>
    </location>
</feature>
<name>A0A4Z0BJ91_9BURK</name>
<comment type="caution">
    <text evidence="2">The sequence shown here is derived from an EMBL/GenBank/DDBJ whole genome shotgun (WGS) entry which is preliminary data.</text>
</comment>
<dbReference type="Gene3D" id="2.60.40.10">
    <property type="entry name" value="Immunoglobulins"/>
    <property type="match status" value="3"/>
</dbReference>
<dbReference type="RefSeq" id="WP_135285640.1">
    <property type="nucleotide sequence ID" value="NZ_SMLL01000005.1"/>
</dbReference>
<dbReference type="PANTHER" id="PTHR46182:SF2">
    <property type="entry name" value="FI19480P1"/>
    <property type="match status" value="1"/>
</dbReference>
<dbReference type="GO" id="GO:0031410">
    <property type="term" value="C:cytoplasmic vesicle"/>
    <property type="evidence" value="ECO:0007669"/>
    <property type="project" value="TreeGrafter"/>
</dbReference>
<proteinExistence type="predicted"/>
<dbReference type="OrthoDB" id="9806238at2"/>
<dbReference type="EMBL" id="SMLL01000005">
    <property type="protein sequence ID" value="TFY98489.1"/>
    <property type="molecule type" value="Genomic_DNA"/>
</dbReference>
<accession>A0A4Z0BJ91</accession>
<dbReference type="AlphaFoldDB" id="A0A4Z0BJ91"/>